<feature type="compositionally biased region" description="Basic and acidic residues" evidence="1">
    <location>
        <begin position="83"/>
        <end position="94"/>
    </location>
</feature>
<dbReference type="Pfam" id="PF13902">
    <property type="entry name" value="R3H-assoc"/>
    <property type="match status" value="1"/>
</dbReference>
<accession>A0A7C8MTH8</accession>
<organism evidence="3 4">
    <name type="scientific">Xylaria multiplex</name>
    <dbReference type="NCBI Taxonomy" id="323545"/>
    <lineage>
        <taxon>Eukaryota</taxon>
        <taxon>Fungi</taxon>
        <taxon>Dikarya</taxon>
        <taxon>Ascomycota</taxon>
        <taxon>Pezizomycotina</taxon>
        <taxon>Sordariomycetes</taxon>
        <taxon>Xylariomycetidae</taxon>
        <taxon>Xylariales</taxon>
        <taxon>Xylariaceae</taxon>
        <taxon>Xylaria</taxon>
    </lineage>
</organism>
<feature type="compositionally biased region" description="Basic and acidic residues" evidence="1">
    <location>
        <begin position="315"/>
        <end position="324"/>
    </location>
</feature>
<dbReference type="InterPro" id="IPR025952">
    <property type="entry name" value="R3H-assoc_dom"/>
</dbReference>
<feature type="domain" description="R3H-associated N-terminal" evidence="2">
    <location>
        <begin position="114"/>
        <end position="202"/>
    </location>
</feature>
<feature type="region of interest" description="Disordered" evidence="1">
    <location>
        <begin position="1"/>
        <end position="47"/>
    </location>
</feature>
<feature type="region of interest" description="Disordered" evidence="1">
    <location>
        <begin position="252"/>
        <end position="271"/>
    </location>
</feature>
<dbReference type="Proteomes" id="UP000481858">
    <property type="component" value="Unassembled WGS sequence"/>
</dbReference>
<feature type="region of interest" description="Disordered" evidence="1">
    <location>
        <begin position="279"/>
        <end position="324"/>
    </location>
</feature>
<reference evidence="3 4" key="1">
    <citation type="submission" date="2019-12" db="EMBL/GenBank/DDBJ databases">
        <title>Draft genome sequence of the ascomycete Xylaria multiplex DSM 110363.</title>
        <authorList>
            <person name="Buettner E."/>
            <person name="Kellner H."/>
        </authorList>
    </citation>
    <scope>NUCLEOTIDE SEQUENCE [LARGE SCALE GENOMIC DNA]</scope>
    <source>
        <strain evidence="3 4">DSM 110363</strain>
    </source>
</reference>
<evidence type="ECO:0000256" key="1">
    <source>
        <dbReference type="SAM" id="MobiDB-lite"/>
    </source>
</evidence>
<keyword evidence="4" id="KW-1185">Reference proteome</keyword>
<feature type="compositionally biased region" description="Polar residues" evidence="1">
    <location>
        <begin position="34"/>
        <end position="47"/>
    </location>
</feature>
<protein>
    <recommendedName>
        <fullName evidence="2">R3H-associated N-terminal domain-containing protein</fullName>
    </recommendedName>
</protein>
<name>A0A7C8MTH8_9PEZI</name>
<feature type="region of interest" description="Disordered" evidence="1">
    <location>
        <begin position="69"/>
        <end position="122"/>
    </location>
</feature>
<comment type="caution">
    <text evidence="3">The sequence shown here is derived from an EMBL/GenBank/DDBJ whole genome shotgun (WGS) entry which is preliminary data.</text>
</comment>
<dbReference type="InParanoid" id="A0A7C8MTH8"/>
<gene>
    <name evidence="3" type="ORF">GQX73_g8331</name>
</gene>
<proteinExistence type="predicted"/>
<dbReference type="EMBL" id="WUBL01000121">
    <property type="protein sequence ID" value="KAF2965234.1"/>
    <property type="molecule type" value="Genomic_DNA"/>
</dbReference>
<dbReference type="AlphaFoldDB" id="A0A7C8MTH8"/>
<evidence type="ECO:0000313" key="4">
    <source>
        <dbReference type="Proteomes" id="UP000481858"/>
    </source>
</evidence>
<evidence type="ECO:0000259" key="2">
    <source>
        <dbReference type="Pfam" id="PF13902"/>
    </source>
</evidence>
<feature type="compositionally biased region" description="Acidic residues" evidence="1">
    <location>
        <begin position="260"/>
        <end position="271"/>
    </location>
</feature>
<evidence type="ECO:0000313" key="3">
    <source>
        <dbReference type="EMBL" id="KAF2965234.1"/>
    </source>
</evidence>
<dbReference type="OrthoDB" id="10256743at2759"/>
<sequence length="398" mass="44273">MAIFSAVPPPPELDESNNAPPSQQQQQQSHENPHTTNVTISQSSLPTNMNGVDIEAWTVSALESLSVSPVARGTGTPLSIPLDEAKANAKKEKPSVSIFDSRARSGAITPPPRPSSRRDSMKRREALLKGNEGSRQRRRWENDRLLHVPNAIPPEPQDYIPCPTHPVHHIPYHIAAAWELRVRSEIEARNAALARRKQALTRTLGDESVAGRVPRELCQRAKKTPAVRTWVRSLEEPVRKYLVEREVAKEGDVDLKTDDSESSTDLDSEDEEIVFVGRNGSMRDGKGKGKQGNRRTTGSEAKGAVNVGGQWKKARREEKRSGTTRDEGMLFDAFGDEDGGAFRRWITHSISDYYGLQSRSVLVGDPKRKVVYVGIKQMRTGHAPPVRADLPRPLWELC</sequence>